<dbReference type="Proteomes" id="UP000229080">
    <property type="component" value="Unassembled WGS sequence"/>
</dbReference>
<organism evidence="1 2">
    <name type="scientific">Candidatus Portnoybacteria bacterium CG09_land_8_20_14_0_10_44_13</name>
    <dbReference type="NCBI Taxonomy" id="1974811"/>
    <lineage>
        <taxon>Bacteria</taxon>
        <taxon>Candidatus Portnoyibacteriota</taxon>
    </lineage>
</organism>
<sequence>VSLQDLYEALKKFKSQQKTAFIQAVQKNKSEKELMREFPLFNGKQPDTLQKFILETDKIKRGAYFQKWGFDNYISFCNKIFKPVAMETGTRKAEIRALEQEKIEARLLQYWAHILVKDGKYFLLLIPKEKMGEAKVFFARLSDQEGGEYTLYAFNSLTLRALKKLIRRNLGKEQVRLSAGDADAIALCQEVLRGRYHQLKDLDLSGFEKEIAEIANTQYENEEEFRIALEQVAYYLSERKMNEESIEYLKKNLGAILLEISSYDLERNITGESKEHTRLWSDFWNPNNKKECFSTRLNPELRIFYRPPREQKDPKKQKNRFSKDHLAVAFTIAQNAARKRMETSFAEEKDLVEQVKKFNEEVVGKFIDEKSDNLYYYGIDRGQQELATLCVVRFSKEHYEAMLEDNFIKKFSKPIPAQITAYRIKDEHMSYRKNITRDLKGNETEEILFKNPSHFIDEVENFEEVSTPCIDLTTAKLIKGKIILNGDIQTYLALKKANGKRQLFEKFAKIDDSAKIEFDDSEGRFQVKSKATEREEYQFLPYYGPEQENISPREDMRRELQAYLDKLRSSESFEEDISIEKINHLRDAITSNMVGIIAFLFTEYPGIINLE</sequence>
<comment type="caution">
    <text evidence="1">The sequence shown here is derived from an EMBL/GenBank/DDBJ whole genome shotgun (WGS) entry which is preliminary data.</text>
</comment>
<evidence type="ECO:0000313" key="1">
    <source>
        <dbReference type="EMBL" id="PIS16172.1"/>
    </source>
</evidence>
<gene>
    <name evidence="1" type="ORF">COT61_05325</name>
</gene>
<proteinExistence type="predicted"/>
<accession>A0A2H0WU26</accession>
<feature type="non-terminal residue" evidence="1">
    <location>
        <position position="611"/>
    </location>
</feature>
<name>A0A2H0WU26_9BACT</name>
<protein>
    <submittedName>
        <fullName evidence="1">Uncharacterized protein</fullName>
    </submittedName>
</protein>
<reference evidence="2" key="1">
    <citation type="submission" date="2017-09" db="EMBL/GenBank/DDBJ databases">
        <title>Depth-based differentiation of microbial function through sediment-hosted aquifers and enrichment of novel symbionts in the deep terrestrial subsurface.</title>
        <authorList>
            <person name="Probst A.J."/>
            <person name="Ladd B."/>
            <person name="Jarett J.K."/>
            <person name="Geller-Mcgrath D.E."/>
            <person name="Sieber C.M.K."/>
            <person name="Emerson J.B."/>
            <person name="Anantharaman K."/>
            <person name="Thomas B.C."/>
            <person name="Malmstrom R."/>
            <person name="Stieglmeier M."/>
            <person name="Klingl A."/>
            <person name="Woyke T."/>
            <person name="Ryan C.M."/>
            <person name="Banfield J.F."/>
        </authorList>
    </citation>
    <scope>NUCLEOTIDE SEQUENCE [LARGE SCALE GENOMIC DNA]</scope>
</reference>
<dbReference type="AlphaFoldDB" id="A0A2H0WU26"/>
<dbReference type="EMBL" id="PEZF01000185">
    <property type="protein sequence ID" value="PIS16172.1"/>
    <property type="molecule type" value="Genomic_DNA"/>
</dbReference>
<feature type="non-terminal residue" evidence="1">
    <location>
        <position position="1"/>
    </location>
</feature>
<evidence type="ECO:0000313" key="2">
    <source>
        <dbReference type="Proteomes" id="UP000229080"/>
    </source>
</evidence>